<evidence type="ECO:0000313" key="2">
    <source>
        <dbReference type="Proteomes" id="UP000234681"/>
    </source>
</evidence>
<dbReference type="AlphaFoldDB" id="A6HL99"/>
<dbReference type="Proteomes" id="UP000234681">
    <property type="component" value="Chromosome 10"/>
</dbReference>
<reference evidence="1 2" key="1">
    <citation type="submission" date="2005-07" db="EMBL/GenBank/DDBJ databases">
        <authorList>
            <person name="Mural R.J."/>
            <person name="Li P.W."/>
            <person name="Adams M.D."/>
            <person name="Amanatides P.G."/>
            <person name="Baden-Tillson H."/>
            <person name="Barnstead M."/>
            <person name="Chin S.H."/>
            <person name="Dew I."/>
            <person name="Evans C.A."/>
            <person name="Ferriera S."/>
            <person name="Flanigan M."/>
            <person name="Fosler C."/>
            <person name="Glodek A."/>
            <person name="Gu Z."/>
            <person name="Holt R.A."/>
            <person name="Jennings D."/>
            <person name="Kraft C.L."/>
            <person name="Lu F."/>
            <person name="Nguyen T."/>
            <person name="Nusskern D.R."/>
            <person name="Pfannkoch C.M."/>
            <person name="Sitter C."/>
            <person name="Sutton G.G."/>
            <person name="Venter J.C."/>
            <person name="Wang Z."/>
            <person name="Woodage T."/>
            <person name="Zheng X.H."/>
            <person name="Zhong F."/>
        </authorList>
    </citation>
    <scope>NUCLEOTIDE SEQUENCE [LARGE SCALE GENOMIC DNA]</scope>
    <source>
        <strain>BN</strain>
        <strain evidence="2">Sprague-Dawley</strain>
    </source>
</reference>
<evidence type="ECO:0000313" key="1">
    <source>
        <dbReference type="EMBL" id="EDM06804.1"/>
    </source>
</evidence>
<sequence>MPTMNHDPQCCRSGAVPEHSLGPVLSVLVWRKRGWCSGKRTHGFMAGVAAELHSGRTEWESQQHMNIWTMVCLCLQ</sequence>
<protein>
    <submittedName>
        <fullName evidence="1">RCG63511</fullName>
    </submittedName>
</protein>
<accession>A6HL99</accession>
<gene>
    <name evidence="1" type="ORF">rCG_63511</name>
</gene>
<dbReference type="EMBL" id="CH473948">
    <property type="protein sequence ID" value="EDM06804.1"/>
    <property type="molecule type" value="Genomic_DNA"/>
</dbReference>
<name>A6HL99_RAT</name>
<organism evidence="1 2">
    <name type="scientific">Rattus norvegicus</name>
    <name type="common">Rat</name>
    <dbReference type="NCBI Taxonomy" id="10116"/>
    <lineage>
        <taxon>Eukaryota</taxon>
        <taxon>Metazoa</taxon>
        <taxon>Chordata</taxon>
        <taxon>Craniata</taxon>
        <taxon>Vertebrata</taxon>
        <taxon>Euteleostomi</taxon>
        <taxon>Mammalia</taxon>
        <taxon>Eutheria</taxon>
        <taxon>Euarchontoglires</taxon>
        <taxon>Glires</taxon>
        <taxon>Rodentia</taxon>
        <taxon>Myomorpha</taxon>
        <taxon>Muroidea</taxon>
        <taxon>Muridae</taxon>
        <taxon>Murinae</taxon>
        <taxon>Rattus</taxon>
    </lineage>
</organism>
<proteinExistence type="predicted"/>